<dbReference type="PATRIC" id="fig|1423766.4.peg.2275"/>
<evidence type="ECO:0000259" key="3">
    <source>
        <dbReference type="PROSITE" id="PS51186"/>
    </source>
</evidence>
<dbReference type="CDD" id="cd04301">
    <property type="entry name" value="NAT_SF"/>
    <property type="match status" value="1"/>
</dbReference>
<evidence type="ECO:0000256" key="2">
    <source>
        <dbReference type="ARBA" id="ARBA00023315"/>
    </source>
</evidence>
<gene>
    <name evidence="4" type="ORF">FC98_GL002191</name>
</gene>
<accession>A0A0R1P0E8</accession>
<keyword evidence="5" id="KW-1185">Reference proteome</keyword>
<evidence type="ECO:0000313" key="4">
    <source>
        <dbReference type="EMBL" id="KRL22595.1"/>
    </source>
</evidence>
<dbReference type="InterPro" id="IPR000182">
    <property type="entry name" value="GNAT_dom"/>
</dbReference>
<evidence type="ECO:0000313" key="5">
    <source>
        <dbReference type="Proteomes" id="UP000051439"/>
    </source>
</evidence>
<dbReference type="SUPFAM" id="SSF55729">
    <property type="entry name" value="Acyl-CoA N-acyltransferases (Nat)"/>
    <property type="match status" value="1"/>
</dbReference>
<feature type="domain" description="N-acetyltransferase" evidence="3">
    <location>
        <begin position="30"/>
        <end position="190"/>
    </location>
</feature>
<dbReference type="InterPro" id="IPR016181">
    <property type="entry name" value="Acyl_CoA_acyltransferase"/>
</dbReference>
<keyword evidence="1 4" id="KW-0808">Transferase</keyword>
<reference evidence="4 5" key="1">
    <citation type="journal article" date="2015" name="Genome Announc.">
        <title>Expanding the biotechnology potential of lactobacilli through comparative genomics of 213 strains and associated genera.</title>
        <authorList>
            <person name="Sun Z."/>
            <person name="Harris H.M."/>
            <person name="McCann A."/>
            <person name="Guo C."/>
            <person name="Argimon S."/>
            <person name="Zhang W."/>
            <person name="Yang X."/>
            <person name="Jeffery I.B."/>
            <person name="Cooney J.C."/>
            <person name="Kagawa T.F."/>
            <person name="Liu W."/>
            <person name="Song Y."/>
            <person name="Salvetti E."/>
            <person name="Wrobel A."/>
            <person name="Rasinkangas P."/>
            <person name="Parkhill J."/>
            <person name="Rea M.C."/>
            <person name="O'Sullivan O."/>
            <person name="Ritari J."/>
            <person name="Douillard F.P."/>
            <person name="Paul Ross R."/>
            <person name="Yang R."/>
            <person name="Briner A.E."/>
            <person name="Felis G.E."/>
            <person name="de Vos W.M."/>
            <person name="Barrangou R."/>
            <person name="Klaenhammer T.R."/>
            <person name="Caufield P.W."/>
            <person name="Cui Y."/>
            <person name="Zhang H."/>
            <person name="O'Toole P.W."/>
        </authorList>
    </citation>
    <scope>NUCLEOTIDE SEQUENCE [LARGE SCALE GENOMIC DNA]</scope>
    <source>
        <strain evidence="4 5">DSM 19906</strain>
    </source>
</reference>
<dbReference type="Pfam" id="PF00583">
    <property type="entry name" value="Acetyltransf_1"/>
    <property type="match status" value="1"/>
</dbReference>
<organism evidence="4 5">
    <name type="scientific">Lentilactobacillus kisonensis DSM 19906 = JCM 15041</name>
    <dbReference type="NCBI Taxonomy" id="1423766"/>
    <lineage>
        <taxon>Bacteria</taxon>
        <taxon>Bacillati</taxon>
        <taxon>Bacillota</taxon>
        <taxon>Bacilli</taxon>
        <taxon>Lactobacillales</taxon>
        <taxon>Lactobacillaceae</taxon>
        <taxon>Lentilactobacillus</taxon>
    </lineage>
</organism>
<dbReference type="Gene3D" id="3.40.630.30">
    <property type="match status" value="1"/>
</dbReference>
<protein>
    <submittedName>
        <fullName evidence="4">Acetyltransferase, GNAT family</fullName>
    </submittedName>
</protein>
<dbReference type="AlphaFoldDB" id="A0A0R1P0E8"/>
<comment type="caution">
    <text evidence="4">The sequence shown here is derived from an EMBL/GenBank/DDBJ whole genome shotgun (WGS) entry which is preliminary data.</text>
</comment>
<dbReference type="Proteomes" id="UP000051439">
    <property type="component" value="Unassembled WGS sequence"/>
</dbReference>
<name>A0A0R1P0E8_9LACO</name>
<dbReference type="PANTHER" id="PTHR10908:SF0">
    <property type="entry name" value="SEROTONIN N-ACETYLTRANSFERASE"/>
    <property type="match status" value="1"/>
</dbReference>
<keyword evidence="2" id="KW-0012">Acyltransferase</keyword>
<dbReference type="PROSITE" id="PS51186">
    <property type="entry name" value="GNAT"/>
    <property type="match status" value="1"/>
</dbReference>
<evidence type="ECO:0000256" key="1">
    <source>
        <dbReference type="ARBA" id="ARBA00022679"/>
    </source>
</evidence>
<dbReference type="PANTHER" id="PTHR10908">
    <property type="entry name" value="SEROTONIN N-ACETYLTRANSFERASE"/>
    <property type="match status" value="1"/>
</dbReference>
<proteinExistence type="predicted"/>
<dbReference type="EMBL" id="AZEB01000005">
    <property type="protein sequence ID" value="KRL22595.1"/>
    <property type="molecule type" value="Genomic_DNA"/>
</dbReference>
<dbReference type="InterPro" id="IPR051635">
    <property type="entry name" value="SNAT-like"/>
</dbReference>
<dbReference type="GO" id="GO:0008080">
    <property type="term" value="F:N-acetyltransferase activity"/>
    <property type="evidence" value="ECO:0007669"/>
    <property type="project" value="UniProtKB-ARBA"/>
</dbReference>
<sequence>MLPLYYSKLPEQQHPVKNNANEMEKINLVISYQPAKLSQLQEIMAIEMTGFSPAEAATKIAMADRIKLYPDTFIAANIDDKVAGYVVGPATDQRYLTDNLFDQSHPNRPNDPYLAILSLVVHPDYRGQGIAGQLLSHLATVGKAQHRSAITLTCLKKLIPFYEQHGYINEGVSTSQHANEIWYNMICPLLS</sequence>